<feature type="region of interest" description="Disordered" evidence="1">
    <location>
        <begin position="55"/>
        <end position="91"/>
    </location>
</feature>
<dbReference type="Proteomes" id="UP001164929">
    <property type="component" value="Chromosome 11"/>
</dbReference>
<protein>
    <submittedName>
        <fullName evidence="2">Uncharacterized protein</fullName>
    </submittedName>
</protein>
<name>A0AAD6M835_9ROSI</name>
<sequence>MLEKFHLLLKDGWTPKAVLPFQRMLGNDGCMQVTKVVVIGIHRLKGGRFISPKMVRSCQDSGGFRRSKKKTNTKGKGSQSQKKTNAKRKRG</sequence>
<evidence type="ECO:0000256" key="1">
    <source>
        <dbReference type="SAM" id="MobiDB-lite"/>
    </source>
</evidence>
<keyword evidence="3" id="KW-1185">Reference proteome</keyword>
<dbReference type="AlphaFoldDB" id="A0AAD6M835"/>
<proteinExistence type="predicted"/>
<reference evidence="2" key="1">
    <citation type="journal article" date="2023" name="Mol. Ecol. Resour.">
        <title>Chromosome-level genome assembly of a triploid poplar Populus alba 'Berolinensis'.</title>
        <authorList>
            <person name="Chen S."/>
            <person name="Yu Y."/>
            <person name="Wang X."/>
            <person name="Wang S."/>
            <person name="Zhang T."/>
            <person name="Zhou Y."/>
            <person name="He R."/>
            <person name="Meng N."/>
            <person name="Wang Y."/>
            <person name="Liu W."/>
            <person name="Liu Z."/>
            <person name="Liu J."/>
            <person name="Guo Q."/>
            <person name="Huang H."/>
            <person name="Sederoff R.R."/>
            <person name="Wang G."/>
            <person name="Qu G."/>
            <person name="Chen S."/>
        </authorList>
    </citation>
    <scope>NUCLEOTIDE SEQUENCE</scope>
    <source>
        <strain evidence="2">SC-2020</strain>
    </source>
</reference>
<organism evidence="2 3">
    <name type="scientific">Populus alba x Populus x berolinensis</name>
    <dbReference type="NCBI Taxonomy" id="444605"/>
    <lineage>
        <taxon>Eukaryota</taxon>
        <taxon>Viridiplantae</taxon>
        <taxon>Streptophyta</taxon>
        <taxon>Embryophyta</taxon>
        <taxon>Tracheophyta</taxon>
        <taxon>Spermatophyta</taxon>
        <taxon>Magnoliopsida</taxon>
        <taxon>eudicotyledons</taxon>
        <taxon>Gunneridae</taxon>
        <taxon>Pentapetalae</taxon>
        <taxon>rosids</taxon>
        <taxon>fabids</taxon>
        <taxon>Malpighiales</taxon>
        <taxon>Salicaceae</taxon>
        <taxon>Saliceae</taxon>
        <taxon>Populus</taxon>
    </lineage>
</organism>
<evidence type="ECO:0000313" key="2">
    <source>
        <dbReference type="EMBL" id="KAJ6980220.1"/>
    </source>
</evidence>
<dbReference type="EMBL" id="JAQIZT010000011">
    <property type="protein sequence ID" value="KAJ6980220.1"/>
    <property type="molecule type" value="Genomic_DNA"/>
</dbReference>
<comment type="caution">
    <text evidence="2">The sequence shown here is derived from an EMBL/GenBank/DDBJ whole genome shotgun (WGS) entry which is preliminary data.</text>
</comment>
<gene>
    <name evidence="2" type="ORF">NC653_028134</name>
</gene>
<accession>A0AAD6M835</accession>
<evidence type="ECO:0000313" key="3">
    <source>
        <dbReference type="Proteomes" id="UP001164929"/>
    </source>
</evidence>